<dbReference type="HOGENOM" id="CLU_006524_0_1_1"/>
<feature type="compositionally biased region" description="Low complexity" evidence="8">
    <location>
        <begin position="60"/>
        <end position="75"/>
    </location>
</feature>
<evidence type="ECO:0000313" key="10">
    <source>
        <dbReference type="EMBL" id="EFE32789.1"/>
    </source>
</evidence>
<dbReference type="PROSITE" id="PS50048">
    <property type="entry name" value="ZN2_CY6_FUNGAL_2"/>
    <property type="match status" value="1"/>
</dbReference>
<dbReference type="GO" id="GO:0008270">
    <property type="term" value="F:zinc ion binding"/>
    <property type="evidence" value="ECO:0007669"/>
    <property type="project" value="InterPro"/>
</dbReference>
<evidence type="ECO:0000256" key="7">
    <source>
        <dbReference type="ARBA" id="ARBA00023242"/>
    </source>
</evidence>
<feature type="compositionally biased region" description="Low complexity" evidence="8">
    <location>
        <begin position="171"/>
        <end position="187"/>
    </location>
</feature>
<dbReference type="SUPFAM" id="SSF57701">
    <property type="entry name" value="Zn2/Cys6 DNA-binding domain"/>
    <property type="match status" value="1"/>
</dbReference>
<feature type="region of interest" description="Disordered" evidence="8">
    <location>
        <begin position="665"/>
        <end position="757"/>
    </location>
</feature>
<comment type="caution">
    <text evidence="10">The sequence shown here is derived from an EMBL/GenBank/DDBJ whole genome shotgun (WGS) entry which is preliminary data.</text>
</comment>
<feature type="region of interest" description="Disordered" evidence="8">
    <location>
        <begin position="149"/>
        <end position="258"/>
    </location>
</feature>
<dbReference type="OMA" id="IYMHEIG"/>
<dbReference type="Pfam" id="PF00172">
    <property type="entry name" value="Zn_clus"/>
    <property type="match status" value="1"/>
</dbReference>
<evidence type="ECO:0000256" key="2">
    <source>
        <dbReference type="ARBA" id="ARBA00022723"/>
    </source>
</evidence>
<feature type="compositionally biased region" description="Polar residues" evidence="8">
    <location>
        <begin position="700"/>
        <end position="709"/>
    </location>
</feature>
<evidence type="ECO:0000256" key="3">
    <source>
        <dbReference type="ARBA" id="ARBA00022833"/>
    </source>
</evidence>
<keyword evidence="7" id="KW-0539">Nucleus</keyword>
<dbReference type="PANTHER" id="PTHR31845">
    <property type="entry name" value="FINGER DOMAIN PROTEIN, PUTATIVE-RELATED"/>
    <property type="match status" value="1"/>
</dbReference>
<proteinExistence type="predicted"/>
<dbReference type="GO" id="GO:0001216">
    <property type="term" value="F:DNA-binding transcription activator activity"/>
    <property type="evidence" value="ECO:0007669"/>
    <property type="project" value="UniProtKB-ARBA"/>
</dbReference>
<dbReference type="InterPro" id="IPR036864">
    <property type="entry name" value="Zn2-C6_fun-type_DNA-bd_sf"/>
</dbReference>
<dbReference type="PROSITE" id="PS00463">
    <property type="entry name" value="ZN2_CY6_FUNGAL_1"/>
    <property type="match status" value="1"/>
</dbReference>
<accession>D4AVN3</accession>
<dbReference type="InterPro" id="IPR001138">
    <property type="entry name" value="Zn2Cys6_DnaBD"/>
</dbReference>
<dbReference type="AlphaFoldDB" id="D4AVN3"/>
<dbReference type="EMBL" id="ABSU01000013">
    <property type="protein sequence ID" value="EFE32789.1"/>
    <property type="molecule type" value="Genomic_DNA"/>
</dbReference>
<sequence length="882" mass="96044">MEVEYPPSNASAQDASSPSATSTSHRGSPSLIPPPSDSRTNSNEATAGTDGSKSAQYNNSPPAAGAAADTAPSDPLADLKRPRACEACRQLKVRCDPDQDHPDGSCKRCVKANRRCIVTVPTRKRQKKADSRVAELERKIDALTATLQASRAKSYPSDLNDSGPQQHVERSWSGSSRWSSQRRVSGGENPSGPAGMAGSKRSSNGDIRSLPGMRPPAILPPSKSPSSHTTFVNTWLHGESPNKQESSWPVFLPESSAGRRPDHEYADVIDRGIIDQETAVKAFTHYVEVMAPLMPAVVFPPGTKMGDVRRETPMLFLSVLSVSIASCAPSLEPILTSEMHKIFADRIVVRGEKSLELMQALVIASLWYMPPEHYEELKFYLLIHLAAIMGTDMGMNRRSKPQAQSSEIIKELMSRKAIFVDPQSLDVKLLLESSDAYPSDRALVEWVKLAHIGEEIGFQFSMDDPLTNISIDEPRVQFALKGFETRLDEWRKEVPSKVYSPVMEHYEQVLSIYMHEIGMHIDHNIDDFKPPFLPGLAEESQANLGTAAHVNALTACLTSIHRVLDLFGTMDRSLMSCLPTIHFVRTSYACVALIKLYSVASSPGSRLANVFSTADFKVEASLNNLINHLHTCNEGNQSRVGLRFSLIIGMLKAWYAKRKDKKAEVPLPPFLQPRASKSEKTAPAATDTGADDDANKSAPLRNSSTSNTLGEAAVQYPSSTATTKQGVQQSANKAAQNNISQPCGTNTPGQAIVTSPGEISTTSAATIRTYGPSGLSQPASSSGDWPPFVSQNQMSTNPYTTTAPCESSMQQQYMNPTFGQNENFVSQAGFNNVPTTGMDQQILSWGHGTIPGADLSAVMTFHPSLWDEELFQLSLEGFEGVF</sequence>
<evidence type="ECO:0000256" key="8">
    <source>
        <dbReference type="SAM" id="MobiDB-lite"/>
    </source>
</evidence>
<gene>
    <name evidence="10" type="ORF">ARB_00247</name>
</gene>
<dbReference type="GeneID" id="9519465"/>
<keyword evidence="5" id="KW-0238">DNA-binding</keyword>
<feature type="region of interest" description="Disordered" evidence="8">
    <location>
        <begin position="1"/>
        <end position="78"/>
    </location>
</feature>
<evidence type="ECO:0000256" key="6">
    <source>
        <dbReference type="ARBA" id="ARBA00023163"/>
    </source>
</evidence>
<comment type="subcellular location">
    <subcellularLocation>
        <location evidence="1">Nucleus</location>
    </subcellularLocation>
</comment>
<feature type="compositionally biased region" description="Polar residues" evidence="8">
    <location>
        <begin position="149"/>
        <end position="165"/>
    </location>
</feature>
<dbReference type="InterPro" id="IPR051089">
    <property type="entry name" value="prtT"/>
</dbReference>
<feature type="compositionally biased region" description="Polar residues" evidence="8">
    <location>
        <begin position="37"/>
        <end position="59"/>
    </location>
</feature>
<feature type="compositionally biased region" description="Pro residues" evidence="8">
    <location>
        <begin position="213"/>
        <end position="223"/>
    </location>
</feature>
<feature type="compositionally biased region" description="Polar residues" evidence="8">
    <location>
        <begin position="716"/>
        <end position="757"/>
    </location>
</feature>
<dbReference type="KEGG" id="abe:ARB_00247"/>
<dbReference type="STRING" id="663331.D4AVN3"/>
<dbReference type="GO" id="GO:0000976">
    <property type="term" value="F:transcription cis-regulatory region binding"/>
    <property type="evidence" value="ECO:0007669"/>
    <property type="project" value="TreeGrafter"/>
</dbReference>
<organism evidence="10 11">
    <name type="scientific">Arthroderma benhamiae (strain ATCC MYA-4681 / CBS 112371)</name>
    <name type="common">Trichophyton mentagrophytes</name>
    <dbReference type="NCBI Taxonomy" id="663331"/>
    <lineage>
        <taxon>Eukaryota</taxon>
        <taxon>Fungi</taxon>
        <taxon>Dikarya</taxon>
        <taxon>Ascomycota</taxon>
        <taxon>Pezizomycotina</taxon>
        <taxon>Eurotiomycetes</taxon>
        <taxon>Eurotiomycetidae</taxon>
        <taxon>Onygenales</taxon>
        <taxon>Arthrodermataceae</taxon>
        <taxon>Trichophyton</taxon>
    </lineage>
</organism>
<dbReference type="CDD" id="cd12148">
    <property type="entry name" value="fungal_TF_MHR"/>
    <property type="match status" value="1"/>
</dbReference>
<dbReference type="PANTHER" id="PTHR31845:SF39">
    <property type="entry name" value="TRANSCRIPTION FACTOR PBCR-RELATED"/>
    <property type="match status" value="1"/>
</dbReference>
<dbReference type="FunFam" id="4.10.240.10:FF:000003">
    <property type="entry name" value="C6 transcription factor (Leu3)"/>
    <property type="match status" value="1"/>
</dbReference>
<dbReference type="Proteomes" id="UP000008866">
    <property type="component" value="Unassembled WGS sequence"/>
</dbReference>
<keyword evidence="6" id="KW-0804">Transcription</keyword>
<evidence type="ECO:0000313" key="11">
    <source>
        <dbReference type="Proteomes" id="UP000008866"/>
    </source>
</evidence>
<dbReference type="RefSeq" id="XP_003013429.1">
    <property type="nucleotide sequence ID" value="XM_003013383.1"/>
</dbReference>
<feature type="domain" description="Zn(2)-C6 fungal-type" evidence="9">
    <location>
        <begin position="84"/>
        <end position="118"/>
    </location>
</feature>
<keyword evidence="11" id="KW-1185">Reference proteome</keyword>
<dbReference type="GO" id="GO:0000981">
    <property type="term" value="F:DNA-binding transcription factor activity, RNA polymerase II-specific"/>
    <property type="evidence" value="ECO:0007669"/>
    <property type="project" value="InterPro"/>
</dbReference>
<protein>
    <submittedName>
        <fullName evidence="10">C6 transcription factor (War1), putative</fullName>
    </submittedName>
</protein>
<name>D4AVN3_ARTBC</name>
<dbReference type="eggNOG" id="ENOG502QRYY">
    <property type="taxonomic scope" value="Eukaryota"/>
</dbReference>
<feature type="compositionally biased region" description="Polar residues" evidence="8">
    <location>
        <begin position="224"/>
        <end position="233"/>
    </location>
</feature>
<dbReference type="Gene3D" id="4.10.240.10">
    <property type="entry name" value="Zn(2)-C6 fungal-type DNA-binding domain"/>
    <property type="match status" value="1"/>
</dbReference>
<feature type="compositionally biased region" description="Polar residues" evidence="8">
    <location>
        <begin position="8"/>
        <end position="27"/>
    </location>
</feature>
<evidence type="ECO:0000256" key="1">
    <source>
        <dbReference type="ARBA" id="ARBA00004123"/>
    </source>
</evidence>
<reference evidence="11" key="1">
    <citation type="journal article" date="2011" name="Genome Biol.">
        <title>Comparative and functional genomics provide insights into the pathogenicity of dermatophytic fungi.</title>
        <authorList>
            <person name="Burmester A."/>
            <person name="Shelest E."/>
            <person name="Gloeckner G."/>
            <person name="Heddergott C."/>
            <person name="Schindler S."/>
            <person name="Staib P."/>
            <person name="Heidel A."/>
            <person name="Felder M."/>
            <person name="Petzold A."/>
            <person name="Szafranski K."/>
            <person name="Feuermann M."/>
            <person name="Pedruzzi I."/>
            <person name="Priebe S."/>
            <person name="Groth M."/>
            <person name="Winkler R."/>
            <person name="Li W."/>
            <person name="Kniemeyer O."/>
            <person name="Schroeckh V."/>
            <person name="Hertweck C."/>
            <person name="Hube B."/>
            <person name="White T.C."/>
            <person name="Platzer M."/>
            <person name="Guthke R."/>
            <person name="Heitman J."/>
            <person name="Woestemeyer J."/>
            <person name="Zipfel P.F."/>
            <person name="Monod M."/>
            <person name="Brakhage A.A."/>
        </authorList>
    </citation>
    <scope>NUCLEOTIDE SEQUENCE [LARGE SCALE GENOMIC DNA]</scope>
    <source>
        <strain evidence="11">ATCC MYA-4681 / CBS 112371</strain>
    </source>
</reference>
<keyword evidence="4" id="KW-0805">Transcription regulation</keyword>
<evidence type="ECO:0000259" key="9">
    <source>
        <dbReference type="PROSITE" id="PS50048"/>
    </source>
</evidence>
<evidence type="ECO:0000256" key="5">
    <source>
        <dbReference type="ARBA" id="ARBA00023125"/>
    </source>
</evidence>
<keyword evidence="2" id="KW-0479">Metal-binding</keyword>
<dbReference type="SMART" id="SM00066">
    <property type="entry name" value="GAL4"/>
    <property type="match status" value="1"/>
</dbReference>
<keyword evidence="3" id="KW-0862">Zinc</keyword>
<dbReference type="GO" id="GO:0005634">
    <property type="term" value="C:nucleus"/>
    <property type="evidence" value="ECO:0007669"/>
    <property type="project" value="UniProtKB-SubCell"/>
</dbReference>
<evidence type="ECO:0000256" key="4">
    <source>
        <dbReference type="ARBA" id="ARBA00023015"/>
    </source>
</evidence>
<dbReference type="CDD" id="cd00067">
    <property type="entry name" value="GAL4"/>
    <property type="match status" value="1"/>
</dbReference>